<dbReference type="Gene3D" id="3.10.180.10">
    <property type="entry name" value="2,3-Dihydroxybiphenyl 1,2-Dioxygenase, domain 1"/>
    <property type="match status" value="1"/>
</dbReference>
<dbReference type="PROSITE" id="PS51819">
    <property type="entry name" value="VOC"/>
    <property type="match status" value="1"/>
</dbReference>
<organism evidence="2 3">
    <name type="scientific">Candidatus Entotheonella gemina</name>
    <dbReference type="NCBI Taxonomy" id="1429439"/>
    <lineage>
        <taxon>Bacteria</taxon>
        <taxon>Pseudomonadati</taxon>
        <taxon>Nitrospinota/Tectimicrobiota group</taxon>
        <taxon>Candidatus Tectimicrobiota</taxon>
        <taxon>Candidatus Entotheonellia</taxon>
        <taxon>Candidatus Entotheonellales</taxon>
        <taxon>Candidatus Entotheonellaceae</taxon>
        <taxon>Candidatus Entotheonella</taxon>
    </lineage>
</organism>
<dbReference type="InterPro" id="IPR029068">
    <property type="entry name" value="Glyas_Bleomycin-R_OHBP_Dase"/>
</dbReference>
<dbReference type="InterPro" id="IPR004360">
    <property type="entry name" value="Glyas_Fos-R_dOase_dom"/>
</dbReference>
<reference evidence="2 3" key="1">
    <citation type="journal article" date="2014" name="Nature">
        <title>An environmental bacterial taxon with a large and distinct metabolic repertoire.</title>
        <authorList>
            <person name="Wilson M.C."/>
            <person name="Mori T."/>
            <person name="Ruckert C."/>
            <person name="Uria A.R."/>
            <person name="Helf M.J."/>
            <person name="Takada K."/>
            <person name="Gernert C."/>
            <person name="Steffens U.A."/>
            <person name="Heycke N."/>
            <person name="Schmitt S."/>
            <person name="Rinke C."/>
            <person name="Helfrich E.J."/>
            <person name="Brachmann A.O."/>
            <person name="Gurgui C."/>
            <person name="Wakimoto T."/>
            <person name="Kracht M."/>
            <person name="Crusemann M."/>
            <person name="Hentschel U."/>
            <person name="Abe I."/>
            <person name="Matsunaga S."/>
            <person name="Kalinowski J."/>
            <person name="Takeyama H."/>
            <person name="Piel J."/>
        </authorList>
    </citation>
    <scope>NUCLEOTIDE SEQUENCE [LARGE SCALE GENOMIC DNA]</scope>
    <source>
        <strain evidence="3">TSY2</strain>
    </source>
</reference>
<dbReference type="PANTHER" id="PTHR35006:SF2">
    <property type="entry name" value="GLYOXALASE FAMILY PROTEIN (AFU_ORTHOLOGUE AFUA_5G14830)"/>
    <property type="match status" value="1"/>
</dbReference>
<dbReference type="PANTHER" id="PTHR35006">
    <property type="entry name" value="GLYOXALASE FAMILY PROTEIN (AFU_ORTHOLOGUE AFUA_5G14830)"/>
    <property type="match status" value="1"/>
</dbReference>
<dbReference type="Pfam" id="PF00903">
    <property type="entry name" value="Glyoxalase"/>
    <property type="match status" value="1"/>
</dbReference>
<dbReference type="HOGENOM" id="CLU_046006_9_0_7"/>
<proteinExistence type="predicted"/>
<accession>W4LV28</accession>
<evidence type="ECO:0000313" key="3">
    <source>
        <dbReference type="Proteomes" id="UP000019140"/>
    </source>
</evidence>
<feature type="domain" description="VOC" evidence="1">
    <location>
        <begin position="5"/>
        <end position="138"/>
    </location>
</feature>
<dbReference type="Proteomes" id="UP000019140">
    <property type="component" value="Unassembled WGS sequence"/>
</dbReference>
<dbReference type="InterPro" id="IPR037523">
    <property type="entry name" value="VOC_core"/>
</dbReference>
<protein>
    <recommendedName>
        <fullName evidence="1">VOC domain-containing protein</fullName>
    </recommendedName>
</protein>
<name>W4LV28_9BACT</name>
<dbReference type="EMBL" id="AZHX01001603">
    <property type="protein sequence ID" value="ETX01601.1"/>
    <property type="molecule type" value="Genomic_DNA"/>
</dbReference>
<evidence type="ECO:0000313" key="2">
    <source>
        <dbReference type="EMBL" id="ETX01601.1"/>
    </source>
</evidence>
<keyword evidence="3" id="KW-1185">Reference proteome</keyword>
<gene>
    <name evidence="2" type="ORF">ETSY2_36905</name>
</gene>
<dbReference type="SUPFAM" id="SSF54593">
    <property type="entry name" value="Glyoxalase/Bleomycin resistance protein/Dihydroxybiphenyl dioxygenase"/>
    <property type="match status" value="1"/>
</dbReference>
<sequence length="145" mass="16056">MIRGALSHLDLTVTDPEQSIPFYDAVLSLLGYRRMPVDENTTAAACWSVEDANHSVFSIALEPAKGTVKQQKYDRSSPGLHHLAFHVDSRADVDRLYAQLIALGTAIQEPPAEYTYTPGYYAVSCCDPDGIVLEFVYEPQHRGLV</sequence>
<comment type="caution">
    <text evidence="2">The sequence shown here is derived from an EMBL/GenBank/DDBJ whole genome shotgun (WGS) entry which is preliminary data.</text>
</comment>
<dbReference type="AlphaFoldDB" id="W4LV28"/>
<evidence type="ECO:0000259" key="1">
    <source>
        <dbReference type="PROSITE" id="PS51819"/>
    </source>
</evidence>